<evidence type="ECO:0000313" key="4">
    <source>
        <dbReference type="Proteomes" id="UP000018320"/>
    </source>
</evidence>
<reference evidence="4" key="1">
    <citation type="submission" date="2012-02" db="EMBL/GenBank/DDBJ databases">
        <title>Genome sequencing of Giardia lamblia Genotypes A2 and B isolates (DH and GS) and comparative analysis with the genomes of Genotypes A1 and E (WB and Pig).</title>
        <authorList>
            <person name="Adam R."/>
            <person name="Dahlstrom E."/>
            <person name="Martens C."/>
            <person name="Bruno D."/>
            <person name="Barbian K."/>
            <person name="Porcella S.F."/>
            <person name="Nash T."/>
        </authorList>
    </citation>
    <scope>NUCLEOTIDE SEQUENCE</scope>
    <source>
        <strain evidence="4">DH</strain>
    </source>
</reference>
<sequence length="213" mass="23697">MSVTPFVPHKTPMSATRALDDAERLINFLVNSEPLDTIEAAQNKARAVATRAKSILAATRAYLRNLEENGGNGAIMQSLRRDIRVLQDTIEPLKTELRDARTNYRVVADLVNELEKALARENAVLLTKREAALASVRRYRRLARGKRPSIRKTARPPPTCPVCLNAPRSVVLFPCRHAALYEGCLSAMTENTPAGLKCPLCRVAVFKTEKVFF</sequence>
<organism evidence="3 4">
    <name type="scientific">Giardia intestinalis</name>
    <name type="common">Giardia lamblia</name>
    <dbReference type="NCBI Taxonomy" id="5741"/>
    <lineage>
        <taxon>Eukaryota</taxon>
        <taxon>Metamonada</taxon>
        <taxon>Diplomonadida</taxon>
        <taxon>Hexamitidae</taxon>
        <taxon>Giardiinae</taxon>
        <taxon>Giardia</taxon>
    </lineage>
</organism>
<evidence type="ECO:0000313" key="3">
    <source>
        <dbReference type="EMBL" id="ESU34902.1"/>
    </source>
</evidence>
<dbReference type="Proteomes" id="UP000018320">
    <property type="component" value="Unassembled WGS sequence"/>
</dbReference>
<dbReference type="Gene3D" id="3.30.40.10">
    <property type="entry name" value="Zinc/RING finger domain, C3HC4 (zinc finger)"/>
    <property type="match status" value="1"/>
</dbReference>
<reference evidence="3 4" key="2">
    <citation type="journal article" date="2013" name="Genome Biol. Evol.">
        <title>Genome sequencing of Giardia lamblia genotypes A2 and B isolates (DH and GS) and comparative analysis with the genomes of genotypes A1 and E (WB and Pig).</title>
        <authorList>
            <person name="Adam R.D."/>
            <person name="Dahlstrom E.W."/>
            <person name="Martens C.A."/>
            <person name="Bruno D.P."/>
            <person name="Barbian K.D."/>
            <person name="Ricklefs S.M."/>
            <person name="Hernandez M.M."/>
            <person name="Narla N.P."/>
            <person name="Patel R.B."/>
            <person name="Porcella S.F."/>
            <person name="Nash T.E."/>
        </authorList>
    </citation>
    <scope>NUCLEOTIDE SEQUENCE [LARGE SCALE GENOMIC DNA]</scope>
    <source>
        <strain evidence="3 4">DH</strain>
    </source>
</reference>
<accession>V6T8V3</accession>
<comment type="caution">
    <text evidence="3">The sequence shown here is derived from an EMBL/GenBank/DDBJ whole genome shotgun (WGS) entry which is preliminary data.</text>
</comment>
<evidence type="ECO:0000259" key="2">
    <source>
        <dbReference type="PROSITE" id="PS50089"/>
    </source>
</evidence>
<dbReference type="PROSITE" id="PS50089">
    <property type="entry name" value="ZF_RING_2"/>
    <property type="match status" value="1"/>
</dbReference>
<keyword evidence="1" id="KW-0863">Zinc-finger</keyword>
<gene>
    <name evidence="3" type="ORF">DHA2_154510</name>
</gene>
<name>V6T8V3_GIAIN</name>
<dbReference type="SUPFAM" id="SSF57850">
    <property type="entry name" value="RING/U-box"/>
    <property type="match status" value="1"/>
</dbReference>
<dbReference type="VEuPathDB" id="GiardiaDB:DHA2_154510"/>
<dbReference type="GO" id="GO:0008270">
    <property type="term" value="F:zinc ion binding"/>
    <property type="evidence" value="ECO:0007669"/>
    <property type="project" value="UniProtKB-KW"/>
</dbReference>
<proteinExistence type="predicted"/>
<dbReference type="Pfam" id="PF13920">
    <property type="entry name" value="zf-C3HC4_3"/>
    <property type="match status" value="1"/>
</dbReference>
<dbReference type="AlphaFoldDB" id="V6T8V3"/>
<dbReference type="InterPro" id="IPR013083">
    <property type="entry name" value="Znf_RING/FYVE/PHD"/>
</dbReference>
<dbReference type="EMBL" id="AHGT01000119">
    <property type="protein sequence ID" value="ESU34902.1"/>
    <property type="molecule type" value="Genomic_DNA"/>
</dbReference>
<feature type="domain" description="RING-type" evidence="2">
    <location>
        <begin position="160"/>
        <end position="202"/>
    </location>
</feature>
<protein>
    <submittedName>
        <fullName evidence="3">Putative RING finger domain protein</fullName>
    </submittedName>
</protein>
<keyword evidence="1" id="KW-0479">Metal-binding</keyword>
<evidence type="ECO:0000256" key="1">
    <source>
        <dbReference type="PROSITE-ProRule" id="PRU00175"/>
    </source>
</evidence>
<dbReference type="InterPro" id="IPR001841">
    <property type="entry name" value="Znf_RING"/>
</dbReference>
<keyword evidence="1" id="KW-0862">Zinc</keyword>